<name>A0A930UW78_9ACTN</name>
<protein>
    <submittedName>
        <fullName evidence="2">SGNH/GDSL hydrolase family protein</fullName>
    </submittedName>
</protein>
<dbReference type="GO" id="GO:0004622">
    <property type="term" value="F:phosphatidylcholine lysophospholipase activity"/>
    <property type="evidence" value="ECO:0007669"/>
    <property type="project" value="TreeGrafter"/>
</dbReference>
<evidence type="ECO:0000313" key="2">
    <source>
        <dbReference type="EMBL" id="MBF4161998.1"/>
    </source>
</evidence>
<dbReference type="InterPro" id="IPR051532">
    <property type="entry name" value="Ester_Hydrolysis_Enzymes"/>
</dbReference>
<accession>A0A930UW78</accession>
<dbReference type="RefSeq" id="WP_194503273.1">
    <property type="nucleotide sequence ID" value="NZ_JADIVZ010000004.1"/>
</dbReference>
<organism evidence="2 3">
    <name type="scientific">Nocardioides acrostichi</name>
    <dbReference type="NCBI Taxonomy" id="2784339"/>
    <lineage>
        <taxon>Bacteria</taxon>
        <taxon>Bacillati</taxon>
        <taxon>Actinomycetota</taxon>
        <taxon>Actinomycetes</taxon>
        <taxon>Propionibacteriales</taxon>
        <taxon>Nocardioidaceae</taxon>
        <taxon>Nocardioides</taxon>
    </lineage>
</organism>
<comment type="caution">
    <text evidence="2">The sequence shown here is derived from an EMBL/GenBank/DDBJ whole genome shotgun (WGS) entry which is preliminary data.</text>
</comment>
<dbReference type="AlphaFoldDB" id="A0A930UW78"/>
<proteinExistence type="predicted"/>
<sequence length="247" mass="25652">MSDPLAGYANRTGRPSGPLLRALGAVAPGVASVRAQAEPYADAWTAHNQAVLSSTGLLDRRPRWVVLGDSLAQGVGATVFDRGLVGQLERRLAAAGHGLDVVNLSATGARVLDVLDQQVPLLAALTADLVTVVVGSNDLFGRPRHRRALPASMSRLARALPVGSVVATLPQPRRAAELADRELEASARSGHLRLVDLRTSGPSSWRGLVAADWFHPNDAGYAALADAFEPVLLAALDTTTGSASGVG</sequence>
<dbReference type="InterPro" id="IPR013830">
    <property type="entry name" value="SGNH_hydro"/>
</dbReference>
<dbReference type="Proteomes" id="UP000656804">
    <property type="component" value="Unassembled WGS sequence"/>
</dbReference>
<keyword evidence="2" id="KW-0378">Hydrolase</keyword>
<gene>
    <name evidence="2" type="ORF">ISG29_09870</name>
</gene>
<dbReference type="InterPro" id="IPR036514">
    <property type="entry name" value="SGNH_hydro_sf"/>
</dbReference>
<dbReference type="PANTHER" id="PTHR30383:SF5">
    <property type="entry name" value="SGNH HYDROLASE-TYPE ESTERASE DOMAIN-CONTAINING PROTEIN"/>
    <property type="match status" value="1"/>
</dbReference>
<feature type="domain" description="SGNH hydrolase-type esterase" evidence="1">
    <location>
        <begin position="66"/>
        <end position="223"/>
    </location>
</feature>
<dbReference type="EMBL" id="JADIVZ010000004">
    <property type="protein sequence ID" value="MBF4161998.1"/>
    <property type="molecule type" value="Genomic_DNA"/>
</dbReference>
<dbReference type="CDD" id="cd00229">
    <property type="entry name" value="SGNH_hydrolase"/>
    <property type="match status" value="1"/>
</dbReference>
<dbReference type="Pfam" id="PF13472">
    <property type="entry name" value="Lipase_GDSL_2"/>
    <property type="match status" value="1"/>
</dbReference>
<dbReference type="PANTHER" id="PTHR30383">
    <property type="entry name" value="THIOESTERASE 1/PROTEASE 1/LYSOPHOSPHOLIPASE L1"/>
    <property type="match status" value="1"/>
</dbReference>
<evidence type="ECO:0000313" key="3">
    <source>
        <dbReference type="Proteomes" id="UP000656804"/>
    </source>
</evidence>
<reference evidence="2" key="1">
    <citation type="submission" date="2020-11" db="EMBL/GenBank/DDBJ databases">
        <title>Nocardioides sp. CBS4Y-1, whole genome shotgun sequence.</title>
        <authorList>
            <person name="Tuo L."/>
        </authorList>
    </citation>
    <scope>NUCLEOTIDE SEQUENCE</scope>
    <source>
        <strain evidence="2">CBS4Y-1</strain>
    </source>
</reference>
<dbReference type="Gene3D" id="3.40.50.1110">
    <property type="entry name" value="SGNH hydrolase"/>
    <property type="match status" value="1"/>
</dbReference>
<evidence type="ECO:0000259" key="1">
    <source>
        <dbReference type="Pfam" id="PF13472"/>
    </source>
</evidence>
<keyword evidence="3" id="KW-1185">Reference proteome</keyword>
<dbReference type="SUPFAM" id="SSF52266">
    <property type="entry name" value="SGNH hydrolase"/>
    <property type="match status" value="1"/>
</dbReference>